<sequence length="153" mass="17052">MDVKIINPFLISCENAFKNMFDMPPQHKDPYLLDPNAGHAWEISGLLGLTGDCNGVVAFRLHKILADKMLERSGIEIVIESEREELAKQLVSEFTNIIAGNAISEIKNRDIQVSPPVVVAGKDHTLSWPKNYPIIGIPFATQYGPFEVDVCFK</sequence>
<dbReference type="RefSeq" id="WP_021330919.1">
    <property type="nucleotide sequence ID" value="NZ_AUZJ01000048.1"/>
</dbReference>
<comment type="caution">
    <text evidence="3">The sequence shown here is derived from an EMBL/GenBank/DDBJ whole genome shotgun (WGS) entry which is preliminary data.</text>
</comment>
<protein>
    <submittedName>
        <fullName evidence="3">CheC-like family protein</fullName>
    </submittedName>
</protein>
<dbReference type="Pfam" id="PF13690">
    <property type="entry name" value="CheX"/>
    <property type="match status" value="1"/>
</dbReference>
<dbReference type="CDD" id="cd17906">
    <property type="entry name" value="CheX"/>
    <property type="match status" value="1"/>
</dbReference>
<dbReference type="PANTHER" id="PTHR39452">
    <property type="entry name" value="CHEY-P PHOSPHATASE CHEX"/>
    <property type="match status" value="1"/>
</dbReference>
<keyword evidence="6" id="KW-1185">Reference proteome</keyword>
<evidence type="ECO:0000259" key="2">
    <source>
        <dbReference type="Pfam" id="PF13690"/>
    </source>
</evidence>
<dbReference type="PANTHER" id="PTHR39452:SF1">
    <property type="entry name" value="CHEY-P PHOSPHATASE CHEX"/>
    <property type="match status" value="1"/>
</dbReference>
<dbReference type="InterPro" id="IPR028976">
    <property type="entry name" value="CheC-like_sf"/>
</dbReference>
<proteinExistence type="predicted"/>
<feature type="domain" description="Chemotaxis phosphatase CheX-like" evidence="2">
    <location>
        <begin position="43"/>
        <end position="139"/>
    </location>
</feature>
<dbReference type="EMBL" id="AUZJ01000048">
    <property type="protein sequence ID" value="ERF60121.1"/>
    <property type="molecule type" value="Genomic_DNA"/>
</dbReference>
<evidence type="ECO:0000313" key="3">
    <source>
        <dbReference type="EMBL" id="ERF60121.1"/>
    </source>
</evidence>
<evidence type="ECO:0000313" key="5">
    <source>
        <dbReference type="Proteomes" id="UP000016412"/>
    </source>
</evidence>
<dbReference type="SUPFAM" id="SSF103039">
    <property type="entry name" value="CheC-like"/>
    <property type="match status" value="1"/>
</dbReference>
<dbReference type="EMBL" id="AVQI01000033">
    <property type="protein sequence ID" value="ERK03432.1"/>
    <property type="molecule type" value="Genomic_DNA"/>
</dbReference>
<evidence type="ECO:0000256" key="1">
    <source>
        <dbReference type="ARBA" id="ARBA00022500"/>
    </source>
</evidence>
<gene>
    <name evidence="4" type="ORF">HMPREF0860_2043</name>
    <name evidence="3" type="ORF">HMPREF1325_0491</name>
</gene>
<dbReference type="AlphaFoldDB" id="U2KYA3"/>
<dbReference type="Gene3D" id="3.40.1550.10">
    <property type="entry name" value="CheC-like"/>
    <property type="match status" value="1"/>
</dbReference>
<dbReference type="eggNOG" id="COG1406">
    <property type="taxonomic scope" value="Bacteria"/>
</dbReference>
<dbReference type="OrthoDB" id="9790435at2"/>
<dbReference type="InterPro" id="IPR038756">
    <property type="entry name" value="CheX-like"/>
</dbReference>
<dbReference type="GO" id="GO:0006935">
    <property type="term" value="P:chemotaxis"/>
    <property type="evidence" value="ECO:0007669"/>
    <property type="project" value="UniProtKB-KW"/>
</dbReference>
<reference evidence="5 6" key="1">
    <citation type="submission" date="2013-08" db="EMBL/GenBank/DDBJ databases">
        <authorList>
            <person name="Durkin A.S."/>
            <person name="Haft D.R."/>
            <person name="McCorrison J."/>
            <person name="Torralba M."/>
            <person name="Gillis M."/>
            <person name="Haft D.H."/>
            <person name="Methe B."/>
            <person name="Sutton G."/>
            <person name="Nelson K.E."/>
        </authorList>
    </citation>
    <scope>NUCLEOTIDE SEQUENCE [LARGE SCALE GENOMIC DNA]</scope>
    <source>
        <strain evidence="4 6">ATCC 35536</strain>
        <strain evidence="3 5">VPI DR56BR1116</strain>
    </source>
</reference>
<evidence type="ECO:0000313" key="4">
    <source>
        <dbReference type="EMBL" id="ERK03432.1"/>
    </source>
</evidence>
<dbReference type="Proteomes" id="UP000016412">
    <property type="component" value="Unassembled WGS sequence"/>
</dbReference>
<dbReference type="Proteomes" id="UP000016646">
    <property type="component" value="Unassembled WGS sequence"/>
</dbReference>
<accession>U2KYA3</accession>
<dbReference type="STRING" id="1125725.HMPREF1325_0491"/>
<keyword evidence="1" id="KW-0145">Chemotaxis</keyword>
<dbReference type="InterPro" id="IPR028051">
    <property type="entry name" value="CheX-like_dom"/>
</dbReference>
<name>U2KYA3_TRESO</name>
<organism evidence="3 5">
    <name type="scientific">Treponema socranskii subsp. socranskii VPI DR56BR1116 = ATCC 35536</name>
    <dbReference type="NCBI Taxonomy" id="1125725"/>
    <lineage>
        <taxon>Bacteria</taxon>
        <taxon>Pseudomonadati</taxon>
        <taxon>Spirochaetota</taxon>
        <taxon>Spirochaetia</taxon>
        <taxon>Spirochaetales</taxon>
        <taxon>Treponemataceae</taxon>
        <taxon>Treponema</taxon>
    </lineage>
</organism>
<evidence type="ECO:0000313" key="6">
    <source>
        <dbReference type="Proteomes" id="UP000016646"/>
    </source>
</evidence>
<dbReference type="PATRIC" id="fig|1125725.3.peg.1930"/>